<accession>A0ABQ8RZJ0</accession>
<dbReference type="PANTHER" id="PTHR47326">
    <property type="entry name" value="TRANSPOSABLE ELEMENT TC3 TRANSPOSASE-LIKE PROTEIN"/>
    <property type="match status" value="1"/>
</dbReference>
<feature type="region of interest" description="Disordered" evidence="1">
    <location>
        <begin position="41"/>
        <end position="88"/>
    </location>
</feature>
<proteinExistence type="predicted"/>
<dbReference type="InterPro" id="IPR036397">
    <property type="entry name" value="RNaseH_sf"/>
</dbReference>
<keyword evidence="3" id="KW-1185">Reference proteome</keyword>
<evidence type="ECO:0000313" key="3">
    <source>
        <dbReference type="Proteomes" id="UP001148838"/>
    </source>
</evidence>
<gene>
    <name evidence="2" type="ORF">ANN_26720</name>
</gene>
<evidence type="ECO:0000256" key="1">
    <source>
        <dbReference type="SAM" id="MobiDB-lite"/>
    </source>
</evidence>
<feature type="compositionally biased region" description="Polar residues" evidence="1">
    <location>
        <begin position="63"/>
        <end position="72"/>
    </location>
</feature>
<comment type="caution">
    <text evidence="2">The sequence shown here is derived from an EMBL/GenBank/DDBJ whole genome shotgun (WGS) entry which is preliminary data.</text>
</comment>
<dbReference type="PANTHER" id="PTHR47326:SF1">
    <property type="entry name" value="HTH PSQ-TYPE DOMAIN-CONTAINING PROTEIN"/>
    <property type="match status" value="1"/>
</dbReference>
<sequence>MMAKELGFPKRETIEKIWAEYGLDQRSIKEAVEMLKDWLQLQPHLPKEEGKDSDKSDDEHEANLNNLGSRAQLQKKCNDDNEDDIVDESMPESSNIKAATNDFESTLDKNEAEVSRTSYCHPKRRKLIYENFQDGGGSLHEARLERWLIRCKNSMERTKQSIDMYYTLKSFSPEMMSDYNIQSKWFKTISKLGWQENSSEMSDRWIGRAGVRDRRFMTWPPRSPDMTACDFFLWGYLKDRVFVPPFPCDLEELRTRIRDAAATVTEGAVHLKTFPCEIHIRHIHNHSMRAVDALRHRRPIEEVQEAFIELFRRGDSPSSA</sequence>
<evidence type="ECO:0000313" key="2">
    <source>
        <dbReference type="EMBL" id="KAJ4426921.1"/>
    </source>
</evidence>
<name>A0ABQ8RZJ0_PERAM</name>
<dbReference type="Gene3D" id="3.30.420.10">
    <property type="entry name" value="Ribonuclease H-like superfamily/Ribonuclease H"/>
    <property type="match status" value="1"/>
</dbReference>
<feature type="compositionally biased region" description="Basic and acidic residues" evidence="1">
    <location>
        <begin position="45"/>
        <end position="62"/>
    </location>
</feature>
<organism evidence="2 3">
    <name type="scientific">Periplaneta americana</name>
    <name type="common">American cockroach</name>
    <name type="synonym">Blatta americana</name>
    <dbReference type="NCBI Taxonomy" id="6978"/>
    <lineage>
        <taxon>Eukaryota</taxon>
        <taxon>Metazoa</taxon>
        <taxon>Ecdysozoa</taxon>
        <taxon>Arthropoda</taxon>
        <taxon>Hexapoda</taxon>
        <taxon>Insecta</taxon>
        <taxon>Pterygota</taxon>
        <taxon>Neoptera</taxon>
        <taxon>Polyneoptera</taxon>
        <taxon>Dictyoptera</taxon>
        <taxon>Blattodea</taxon>
        <taxon>Blattoidea</taxon>
        <taxon>Blattidae</taxon>
        <taxon>Blattinae</taxon>
        <taxon>Periplaneta</taxon>
    </lineage>
</organism>
<dbReference type="EMBL" id="JAJSOF020000039">
    <property type="protein sequence ID" value="KAJ4426921.1"/>
    <property type="molecule type" value="Genomic_DNA"/>
</dbReference>
<reference evidence="2 3" key="1">
    <citation type="journal article" date="2022" name="Allergy">
        <title>Genome assembly and annotation of Periplaneta americana reveal a comprehensive cockroach allergen profile.</title>
        <authorList>
            <person name="Wang L."/>
            <person name="Xiong Q."/>
            <person name="Saelim N."/>
            <person name="Wang L."/>
            <person name="Nong W."/>
            <person name="Wan A.T."/>
            <person name="Shi M."/>
            <person name="Liu X."/>
            <person name="Cao Q."/>
            <person name="Hui J.H.L."/>
            <person name="Sookrung N."/>
            <person name="Leung T.F."/>
            <person name="Tungtrongchitr A."/>
            <person name="Tsui S.K.W."/>
        </authorList>
    </citation>
    <scope>NUCLEOTIDE SEQUENCE [LARGE SCALE GENOMIC DNA]</scope>
    <source>
        <strain evidence="2">PWHHKU_190912</strain>
    </source>
</reference>
<protein>
    <submittedName>
        <fullName evidence="2">Uncharacterized protein</fullName>
    </submittedName>
</protein>
<dbReference type="Proteomes" id="UP001148838">
    <property type="component" value="Unassembled WGS sequence"/>
</dbReference>